<gene>
    <name evidence="2" type="ORF">TWF696_008876</name>
</gene>
<evidence type="ECO:0000313" key="3">
    <source>
        <dbReference type="Proteomes" id="UP001375240"/>
    </source>
</evidence>
<evidence type="ECO:0000259" key="1">
    <source>
        <dbReference type="Pfam" id="PF00646"/>
    </source>
</evidence>
<comment type="caution">
    <text evidence="2">The sequence shown here is derived from an EMBL/GenBank/DDBJ whole genome shotgun (WGS) entry which is preliminary data.</text>
</comment>
<accession>A0AAV9UGM5</accession>
<protein>
    <recommendedName>
        <fullName evidence="1">F-box domain-containing protein</fullName>
    </recommendedName>
</protein>
<proteinExistence type="predicted"/>
<dbReference type="Gene3D" id="1.20.1280.50">
    <property type="match status" value="1"/>
</dbReference>
<reference evidence="2 3" key="1">
    <citation type="submission" date="2019-10" db="EMBL/GenBank/DDBJ databases">
        <authorList>
            <person name="Palmer J.M."/>
        </authorList>
    </citation>
    <scope>NUCLEOTIDE SEQUENCE [LARGE SCALE GENOMIC DNA]</scope>
    <source>
        <strain evidence="2 3">TWF696</strain>
    </source>
</reference>
<sequence length="301" mass="33191">MATAEVRESTAMERCISLPETLELILLNLPPLTLITTCRLVSRTWKALIETSPSLKYYTSTGLQLHPDPSAPSQDCIFTPLAIDVLHLFWQRLLPLAPQTTNTLTVCDLASDSPLPSPTFSLFSPVSSRSRNASAREIESLYNLFRPFASRIPLLHPSLTYTRHAVSAKNWDPVPMVWDPTDPHPPALVMFPKNPQAQPLLSVMAHLCQNISVLTPGAGSFDFHITGRVPRDPASGVIEAYMLCKAYYTKREGGGGKTDVDACSGFATEGSELLRFDNYPPYRPVVAEKGQNFGYRTLVSS</sequence>
<feature type="domain" description="F-box" evidence="1">
    <location>
        <begin position="19"/>
        <end position="55"/>
    </location>
</feature>
<dbReference type="EMBL" id="JAVHNQ010000008">
    <property type="protein sequence ID" value="KAK6340549.1"/>
    <property type="molecule type" value="Genomic_DNA"/>
</dbReference>
<dbReference type="SUPFAM" id="SSF81383">
    <property type="entry name" value="F-box domain"/>
    <property type="match status" value="1"/>
</dbReference>
<dbReference type="Proteomes" id="UP001375240">
    <property type="component" value="Unassembled WGS sequence"/>
</dbReference>
<dbReference type="Pfam" id="PF00646">
    <property type="entry name" value="F-box"/>
    <property type="match status" value="1"/>
</dbReference>
<keyword evidence="3" id="KW-1185">Reference proteome</keyword>
<evidence type="ECO:0000313" key="2">
    <source>
        <dbReference type="EMBL" id="KAK6340549.1"/>
    </source>
</evidence>
<name>A0AAV9UGM5_9PEZI</name>
<dbReference type="AlphaFoldDB" id="A0AAV9UGM5"/>
<dbReference type="InterPro" id="IPR036047">
    <property type="entry name" value="F-box-like_dom_sf"/>
</dbReference>
<dbReference type="InterPro" id="IPR001810">
    <property type="entry name" value="F-box_dom"/>
</dbReference>
<organism evidence="2 3">
    <name type="scientific">Orbilia brochopaga</name>
    <dbReference type="NCBI Taxonomy" id="3140254"/>
    <lineage>
        <taxon>Eukaryota</taxon>
        <taxon>Fungi</taxon>
        <taxon>Dikarya</taxon>
        <taxon>Ascomycota</taxon>
        <taxon>Pezizomycotina</taxon>
        <taxon>Orbiliomycetes</taxon>
        <taxon>Orbiliales</taxon>
        <taxon>Orbiliaceae</taxon>
        <taxon>Orbilia</taxon>
    </lineage>
</organism>